<evidence type="ECO:0000256" key="1">
    <source>
        <dbReference type="ARBA" id="ARBA00004308"/>
    </source>
</evidence>
<dbReference type="InterPro" id="IPR044538">
    <property type="entry name" value="Vta1-like"/>
</dbReference>
<gene>
    <name evidence="4" type="ORF">V5N11_024982</name>
</gene>
<evidence type="ECO:0000256" key="2">
    <source>
        <dbReference type="ARBA" id="ARBA00023136"/>
    </source>
</evidence>
<reference evidence="4 5" key="1">
    <citation type="submission" date="2024-04" db="EMBL/GenBank/DDBJ databases">
        <title>Genome assembly C_amara_ONT_v2.</title>
        <authorList>
            <person name="Yant L."/>
            <person name="Moore C."/>
            <person name="Slenker M."/>
        </authorList>
    </citation>
    <scope>NUCLEOTIDE SEQUENCE [LARGE SCALE GENOMIC DNA]</scope>
    <source>
        <tissue evidence="4">Leaf</tissue>
    </source>
</reference>
<dbReference type="EMBL" id="JBANAX010000576">
    <property type="protein sequence ID" value="KAL1202416.1"/>
    <property type="molecule type" value="Genomic_DNA"/>
</dbReference>
<dbReference type="PANTHER" id="PTHR46009:SF1">
    <property type="entry name" value="VACUOLAR PROTEIN SORTING-ASSOCIATED PROTEIN VTA1 HOMOLOG"/>
    <property type="match status" value="1"/>
</dbReference>
<dbReference type="AlphaFoldDB" id="A0ABD1A8I5"/>
<comment type="subcellular location">
    <subcellularLocation>
        <location evidence="1">Endomembrane system</location>
    </subcellularLocation>
</comment>
<evidence type="ECO:0000313" key="4">
    <source>
        <dbReference type="EMBL" id="KAL1202416.1"/>
    </source>
</evidence>
<dbReference type="Pfam" id="PF04652">
    <property type="entry name" value="Vta1"/>
    <property type="match status" value="1"/>
</dbReference>
<evidence type="ECO:0000313" key="5">
    <source>
        <dbReference type="Proteomes" id="UP001558713"/>
    </source>
</evidence>
<feature type="domain" description="Vta1/callose synthase N-terminal" evidence="3">
    <location>
        <begin position="58"/>
        <end position="113"/>
    </location>
</feature>
<organism evidence="4 5">
    <name type="scientific">Cardamine amara subsp. amara</name>
    <dbReference type="NCBI Taxonomy" id="228776"/>
    <lineage>
        <taxon>Eukaryota</taxon>
        <taxon>Viridiplantae</taxon>
        <taxon>Streptophyta</taxon>
        <taxon>Embryophyta</taxon>
        <taxon>Tracheophyta</taxon>
        <taxon>Spermatophyta</taxon>
        <taxon>Magnoliopsida</taxon>
        <taxon>eudicotyledons</taxon>
        <taxon>Gunneridae</taxon>
        <taxon>Pentapetalae</taxon>
        <taxon>rosids</taxon>
        <taxon>malvids</taxon>
        <taxon>Brassicales</taxon>
        <taxon>Brassicaceae</taxon>
        <taxon>Cardamineae</taxon>
        <taxon>Cardamine</taxon>
    </lineage>
</organism>
<protein>
    <submittedName>
        <fullName evidence="4">Callose synthase 8</fullName>
    </submittedName>
</protein>
<dbReference type="PANTHER" id="PTHR46009">
    <property type="entry name" value="VACUOLAR PROTEIN SORTING-ASSOCIATED PROTEIN VTA1 HOMOLOG"/>
    <property type="match status" value="1"/>
</dbReference>
<keyword evidence="5" id="KW-1185">Reference proteome</keyword>
<comment type="caution">
    <text evidence="4">The sequence shown here is derived from an EMBL/GenBank/DDBJ whole genome shotgun (WGS) entry which is preliminary data.</text>
</comment>
<evidence type="ECO:0000259" key="3">
    <source>
        <dbReference type="Pfam" id="PF04652"/>
    </source>
</evidence>
<accession>A0ABD1A8I5</accession>
<dbReference type="Proteomes" id="UP001558713">
    <property type="component" value="Unassembled WGS sequence"/>
</dbReference>
<name>A0ABD1A8I5_CARAN</name>
<keyword evidence="2" id="KW-0472">Membrane</keyword>
<dbReference type="Gene3D" id="1.25.40.270">
    <property type="entry name" value="Vacuolar protein sorting-associated protein vta1"/>
    <property type="match status" value="1"/>
</dbReference>
<dbReference type="GO" id="GO:0012505">
    <property type="term" value="C:endomembrane system"/>
    <property type="evidence" value="ECO:0007669"/>
    <property type="project" value="UniProtKB-SubCell"/>
</dbReference>
<proteinExistence type="predicted"/>
<sequence length="117" mass="13539">MSHEIVPVDPADVFLDIDLFFPEVSPTSLFTRSLTFQKHYVWKPFDSERLPATLASGIQRFLRIANLVESQEPRVAYLCRFYSFEEAHRIDSTATGRGVRQFKTSLLQELEKDNEIS</sequence>
<dbReference type="InterPro" id="IPR023175">
    <property type="entry name" value="Vta1/CALS_N_sf"/>
</dbReference>
<dbReference type="InterPro" id="IPR039431">
    <property type="entry name" value="Vta1/CALS_N"/>
</dbReference>